<reference evidence="8 9" key="1">
    <citation type="submission" date="2019-11" db="EMBL/GenBank/DDBJ databases">
        <authorList>
            <person name="Dong K."/>
        </authorList>
    </citation>
    <scope>NUCLEOTIDE SEQUENCE [LARGE SCALE GENOMIC DNA]</scope>
    <source>
        <strain evidence="8 9">JCM 17370</strain>
    </source>
</reference>
<dbReference type="PROSITE" id="PS51257">
    <property type="entry name" value="PROKAR_LIPOPROTEIN"/>
    <property type="match status" value="1"/>
</dbReference>
<evidence type="ECO:0000256" key="2">
    <source>
        <dbReference type="ARBA" id="ARBA00023136"/>
    </source>
</evidence>
<accession>A0A844GZ23</accession>
<protein>
    <submittedName>
        <fullName evidence="8">OmpA family protein</fullName>
    </submittedName>
</protein>
<keyword evidence="2 4" id="KW-0472">Membrane</keyword>
<dbReference type="PANTHER" id="PTHR30329">
    <property type="entry name" value="STATOR ELEMENT OF FLAGELLAR MOTOR COMPLEX"/>
    <property type="match status" value="1"/>
</dbReference>
<dbReference type="Proteomes" id="UP000442533">
    <property type="component" value="Unassembled WGS sequence"/>
</dbReference>
<dbReference type="PRINTS" id="PR01021">
    <property type="entry name" value="OMPADOMAIN"/>
</dbReference>
<dbReference type="PANTHER" id="PTHR30329:SF21">
    <property type="entry name" value="LIPOPROTEIN YIAD-RELATED"/>
    <property type="match status" value="1"/>
</dbReference>
<evidence type="ECO:0000256" key="3">
    <source>
        <dbReference type="ARBA" id="ARBA00023237"/>
    </source>
</evidence>
<comment type="caution">
    <text evidence="8">The sequence shown here is derived from an EMBL/GenBank/DDBJ whole genome shotgun (WGS) entry which is preliminary data.</text>
</comment>
<dbReference type="Gene3D" id="3.30.1330.60">
    <property type="entry name" value="OmpA-like domain"/>
    <property type="match status" value="1"/>
</dbReference>
<gene>
    <name evidence="8" type="ORF">GL279_04680</name>
</gene>
<evidence type="ECO:0000313" key="9">
    <source>
        <dbReference type="Proteomes" id="UP000442533"/>
    </source>
</evidence>
<dbReference type="SUPFAM" id="SSF103088">
    <property type="entry name" value="OmpA-like"/>
    <property type="match status" value="1"/>
</dbReference>
<feature type="region of interest" description="Disordered" evidence="5">
    <location>
        <begin position="194"/>
        <end position="213"/>
    </location>
</feature>
<dbReference type="PROSITE" id="PS01068">
    <property type="entry name" value="OMPA_1"/>
    <property type="match status" value="1"/>
</dbReference>
<dbReference type="OrthoDB" id="9782229at2"/>
<feature type="signal peptide" evidence="6">
    <location>
        <begin position="1"/>
        <end position="21"/>
    </location>
</feature>
<feature type="domain" description="OmpA-like" evidence="7">
    <location>
        <begin position="111"/>
        <end position="228"/>
    </location>
</feature>
<dbReference type="EMBL" id="WMIF01000004">
    <property type="protein sequence ID" value="MTH33889.1"/>
    <property type="molecule type" value="Genomic_DNA"/>
</dbReference>
<name>A0A844GZ23_9RHOB</name>
<dbReference type="InterPro" id="IPR036737">
    <property type="entry name" value="OmpA-like_sf"/>
</dbReference>
<evidence type="ECO:0000313" key="8">
    <source>
        <dbReference type="EMBL" id="MTH33889.1"/>
    </source>
</evidence>
<dbReference type="RefSeq" id="WP_155063439.1">
    <property type="nucleotide sequence ID" value="NZ_WMIF01000004.1"/>
</dbReference>
<sequence length="228" mass="22899">MKTRIPLLLASAGVFALGACAQGGDPYATGAGTGTGAGMSRAQQGALAGAVVGGILGATRDHDKNGQGKDALKGAIVGAAIGGVGGAILDQQQKALQQSLNNPNIRVVNNGKYLTVVMPESTLFATDSAAVGAQGQNDLYTIARNLNQYPNSTIQVIGHTDSTGSAAYNQDLSERRARSVAGILTAGGVSSNRVSTAGRGASNPVASNETASGRAQNRRVEILIVPTG</sequence>
<dbReference type="InterPro" id="IPR006664">
    <property type="entry name" value="OMP_bac"/>
</dbReference>
<comment type="subcellular location">
    <subcellularLocation>
        <location evidence="1">Cell outer membrane</location>
    </subcellularLocation>
</comment>
<dbReference type="InterPro" id="IPR050330">
    <property type="entry name" value="Bact_OuterMem_StrucFunc"/>
</dbReference>
<organism evidence="8 9">
    <name type="scientific">Paracoccus limosus</name>
    <dbReference type="NCBI Taxonomy" id="913252"/>
    <lineage>
        <taxon>Bacteria</taxon>
        <taxon>Pseudomonadati</taxon>
        <taxon>Pseudomonadota</taxon>
        <taxon>Alphaproteobacteria</taxon>
        <taxon>Rhodobacterales</taxon>
        <taxon>Paracoccaceae</taxon>
        <taxon>Paracoccus</taxon>
    </lineage>
</organism>
<proteinExistence type="predicted"/>
<keyword evidence="9" id="KW-1185">Reference proteome</keyword>
<evidence type="ECO:0000256" key="6">
    <source>
        <dbReference type="SAM" id="SignalP"/>
    </source>
</evidence>
<dbReference type="Pfam" id="PF00691">
    <property type="entry name" value="OmpA"/>
    <property type="match status" value="1"/>
</dbReference>
<evidence type="ECO:0000259" key="7">
    <source>
        <dbReference type="PROSITE" id="PS51123"/>
    </source>
</evidence>
<feature type="chain" id="PRO_5032272830" evidence="6">
    <location>
        <begin position="22"/>
        <end position="228"/>
    </location>
</feature>
<keyword evidence="3" id="KW-0998">Cell outer membrane</keyword>
<evidence type="ECO:0000256" key="5">
    <source>
        <dbReference type="SAM" id="MobiDB-lite"/>
    </source>
</evidence>
<evidence type="ECO:0000256" key="4">
    <source>
        <dbReference type="PROSITE-ProRule" id="PRU00473"/>
    </source>
</evidence>
<dbReference type="InterPro" id="IPR006690">
    <property type="entry name" value="OMPA-like_CS"/>
</dbReference>
<keyword evidence="6" id="KW-0732">Signal</keyword>
<feature type="compositionally biased region" description="Polar residues" evidence="5">
    <location>
        <begin position="204"/>
        <end position="213"/>
    </location>
</feature>
<dbReference type="PROSITE" id="PS51123">
    <property type="entry name" value="OMPA_2"/>
    <property type="match status" value="1"/>
</dbReference>
<dbReference type="InterPro" id="IPR006665">
    <property type="entry name" value="OmpA-like"/>
</dbReference>
<dbReference type="AlphaFoldDB" id="A0A844GZ23"/>
<evidence type="ECO:0000256" key="1">
    <source>
        <dbReference type="ARBA" id="ARBA00004442"/>
    </source>
</evidence>
<dbReference type="GO" id="GO:0009279">
    <property type="term" value="C:cell outer membrane"/>
    <property type="evidence" value="ECO:0007669"/>
    <property type="project" value="UniProtKB-SubCell"/>
</dbReference>
<dbReference type="CDD" id="cd07185">
    <property type="entry name" value="OmpA_C-like"/>
    <property type="match status" value="1"/>
</dbReference>
<dbReference type="PRINTS" id="PR01023">
    <property type="entry name" value="NAFLGMOTY"/>
</dbReference>